<name>T5KWI4_MICMQ</name>
<dbReference type="Proteomes" id="UP000016033">
    <property type="component" value="Unassembled WGS sequence"/>
</dbReference>
<accession>T5KWI4</accession>
<dbReference type="PATRIC" id="fig|1333857.3.peg.680"/>
<gene>
    <name evidence="1" type="ORF">L687_12235</name>
</gene>
<evidence type="ECO:0000313" key="1">
    <source>
        <dbReference type="EMBL" id="EQM83376.1"/>
    </source>
</evidence>
<comment type="caution">
    <text evidence="1">The sequence shown here is derived from an EMBL/GenBank/DDBJ whole genome shotgun (WGS) entry which is preliminary data.</text>
</comment>
<reference evidence="1 2" key="1">
    <citation type="journal article" date="2013" name="Genome Announc.">
        <title>Whole-genome sequences of five oyster-associated bacteria show potential for crude oil hydrocarbon degradation.</title>
        <authorList>
            <person name="Chauhan A."/>
            <person name="Green S."/>
            <person name="Pathak A."/>
            <person name="Thomas J."/>
            <person name="Venkatramanan R."/>
        </authorList>
    </citation>
    <scope>NUCLEOTIDE SEQUENCE [LARGE SCALE GENOMIC DNA]</scope>
    <source>
        <strain evidence="1 2">MF109</strain>
    </source>
</reference>
<sequence length="54" mass="5602">MSPAVVMPRTEPSAAAWRRSGDIAARILENLAQRDARAAAGAVDRIGDVLAVAS</sequence>
<proteinExistence type="predicted"/>
<protein>
    <submittedName>
        <fullName evidence="1">Uncharacterized protein</fullName>
    </submittedName>
</protein>
<evidence type="ECO:0000313" key="2">
    <source>
        <dbReference type="Proteomes" id="UP000016033"/>
    </source>
</evidence>
<dbReference type="EMBL" id="ATAO01000079">
    <property type="protein sequence ID" value="EQM83376.1"/>
    <property type="molecule type" value="Genomic_DNA"/>
</dbReference>
<dbReference type="AlphaFoldDB" id="T5KWI4"/>
<organism evidence="1 2">
    <name type="scientific">Microbacterium maritypicum MF109</name>
    <dbReference type="NCBI Taxonomy" id="1333857"/>
    <lineage>
        <taxon>Bacteria</taxon>
        <taxon>Bacillati</taxon>
        <taxon>Actinomycetota</taxon>
        <taxon>Actinomycetes</taxon>
        <taxon>Micrococcales</taxon>
        <taxon>Microbacteriaceae</taxon>
        <taxon>Microbacterium</taxon>
    </lineage>
</organism>